<dbReference type="InterPro" id="IPR037483">
    <property type="entry name" value="YjjU-like"/>
</dbReference>
<name>A0A1T4X455_9FIRM</name>
<dbReference type="Proteomes" id="UP000190286">
    <property type="component" value="Unassembled WGS sequence"/>
</dbReference>
<feature type="short sequence motif" description="DGA/G" evidence="4">
    <location>
        <begin position="165"/>
        <end position="167"/>
    </location>
</feature>
<proteinExistence type="predicted"/>
<dbReference type="EMBL" id="FUYF01000006">
    <property type="protein sequence ID" value="SKA84382.1"/>
    <property type="molecule type" value="Genomic_DNA"/>
</dbReference>
<dbReference type="CDD" id="cd07208">
    <property type="entry name" value="Pat_hypo_Ecoli_yjju_like"/>
    <property type="match status" value="1"/>
</dbReference>
<evidence type="ECO:0000259" key="5">
    <source>
        <dbReference type="PROSITE" id="PS51635"/>
    </source>
</evidence>
<keyword evidence="1 4" id="KW-0378">Hydrolase</keyword>
<dbReference type="SUPFAM" id="SSF52151">
    <property type="entry name" value="FabD/lysophospholipase-like"/>
    <property type="match status" value="1"/>
</dbReference>
<feature type="active site" description="Proton acceptor" evidence="4">
    <location>
        <position position="165"/>
    </location>
</feature>
<evidence type="ECO:0000256" key="2">
    <source>
        <dbReference type="ARBA" id="ARBA00022963"/>
    </source>
</evidence>
<evidence type="ECO:0000313" key="7">
    <source>
        <dbReference type="Proteomes" id="UP000190286"/>
    </source>
</evidence>
<dbReference type="InterPro" id="IPR016035">
    <property type="entry name" value="Acyl_Trfase/lysoPLipase"/>
</dbReference>
<dbReference type="Pfam" id="PF19890">
    <property type="entry name" value="DUF6363"/>
    <property type="match status" value="1"/>
</dbReference>
<evidence type="ECO:0000256" key="1">
    <source>
        <dbReference type="ARBA" id="ARBA00022801"/>
    </source>
</evidence>
<comment type="caution">
    <text evidence="4">Lacks conserved residue(s) required for the propagation of feature annotation.</text>
</comment>
<dbReference type="InterPro" id="IPR045943">
    <property type="entry name" value="DUF6363"/>
</dbReference>
<dbReference type="OrthoDB" id="9802424at2"/>
<protein>
    <submittedName>
        <fullName evidence="6">Predicted phospholipase, patatin/cPLA2 family</fullName>
    </submittedName>
</protein>
<reference evidence="6 7" key="1">
    <citation type="submission" date="2017-02" db="EMBL/GenBank/DDBJ databases">
        <authorList>
            <person name="Peterson S.W."/>
        </authorList>
    </citation>
    <scope>NUCLEOTIDE SEQUENCE [LARGE SCALE GENOMIC DNA]</scope>
    <source>
        <strain evidence="6 7">ATCC 27749</strain>
    </source>
</reference>
<evidence type="ECO:0000256" key="3">
    <source>
        <dbReference type="ARBA" id="ARBA00023098"/>
    </source>
</evidence>
<feature type="domain" description="PNPLA" evidence="5">
    <location>
        <begin position="12"/>
        <end position="178"/>
    </location>
</feature>
<dbReference type="PANTHER" id="PTHR14226:SF25">
    <property type="entry name" value="PHOSPHOESTERASE"/>
    <property type="match status" value="1"/>
</dbReference>
<keyword evidence="3 4" id="KW-0443">Lipid metabolism</keyword>
<dbReference type="AlphaFoldDB" id="A0A1T4X455"/>
<keyword evidence="7" id="KW-1185">Reference proteome</keyword>
<dbReference type="GO" id="GO:0016042">
    <property type="term" value="P:lipid catabolic process"/>
    <property type="evidence" value="ECO:0007669"/>
    <property type="project" value="UniProtKB-UniRule"/>
</dbReference>
<dbReference type="InterPro" id="IPR002641">
    <property type="entry name" value="PNPLA_dom"/>
</dbReference>
<dbReference type="PANTHER" id="PTHR14226">
    <property type="entry name" value="NEUROPATHY TARGET ESTERASE/SWISS CHEESE D.MELANOGASTER"/>
    <property type="match status" value="1"/>
</dbReference>
<dbReference type="GeneID" id="93337873"/>
<dbReference type="InterPro" id="IPR050301">
    <property type="entry name" value="NTE"/>
</dbReference>
<feature type="active site" description="Nucleophile" evidence="4">
    <location>
        <position position="45"/>
    </location>
</feature>
<sequence>MSKITIPDNSILLLEGGSLRGLFTAGVLDTFMENDVYFPAVAGVSAGSLNALNYASHQPGRSASINLRYRHDSRYFGPKAALRGGSLFGLKFMLNDVKKEVPFDEETFAHGGMRVFAVATNVETGKPAYFEKGKTDFPFDEAVRASASLPLASVPVVLDGQPYLDGGCSCPIALNWALNEGFEKIVVITTRQKGFRKAMPGQKMVDLYDDFYSDKPLFLADMLTQELRYNTLMDQLDELEADGRICCVRPQEPITIGRFEGDENKLLDLYNRGHREGREALDKVQGYLEK</sequence>
<evidence type="ECO:0000256" key="4">
    <source>
        <dbReference type="PROSITE-ProRule" id="PRU01161"/>
    </source>
</evidence>
<gene>
    <name evidence="6" type="ORF">SAMN02745178_01406</name>
</gene>
<dbReference type="GO" id="GO:0016787">
    <property type="term" value="F:hydrolase activity"/>
    <property type="evidence" value="ECO:0007669"/>
    <property type="project" value="UniProtKB-UniRule"/>
</dbReference>
<evidence type="ECO:0000313" key="6">
    <source>
        <dbReference type="EMBL" id="SKA84382.1"/>
    </source>
</evidence>
<accession>A0A1T4X455</accession>
<feature type="short sequence motif" description="GXSXG" evidence="4">
    <location>
        <begin position="43"/>
        <end position="47"/>
    </location>
</feature>
<organism evidence="6 7">
    <name type="scientific">Gemmiger formicilis</name>
    <dbReference type="NCBI Taxonomy" id="745368"/>
    <lineage>
        <taxon>Bacteria</taxon>
        <taxon>Bacillati</taxon>
        <taxon>Bacillota</taxon>
        <taxon>Clostridia</taxon>
        <taxon>Eubacteriales</taxon>
        <taxon>Gemmiger</taxon>
    </lineage>
</organism>
<dbReference type="Gene3D" id="3.40.1090.10">
    <property type="entry name" value="Cytosolic phospholipase A2 catalytic domain"/>
    <property type="match status" value="2"/>
</dbReference>
<dbReference type="STRING" id="745368.SAMN02745178_01406"/>
<keyword evidence="2 4" id="KW-0442">Lipid degradation</keyword>
<dbReference type="PROSITE" id="PS51635">
    <property type="entry name" value="PNPLA"/>
    <property type="match status" value="1"/>
</dbReference>
<dbReference type="RefSeq" id="WP_078784343.1">
    <property type="nucleotide sequence ID" value="NZ_DBFADL010000101.1"/>
</dbReference>
<dbReference type="Pfam" id="PF01734">
    <property type="entry name" value="Patatin"/>
    <property type="match status" value="1"/>
</dbReference>